<evidence type="ECO:0000259" key="5">
    <source>
        <dbReference type="PROSITE" id="PS50931"/>
    </source>
</evidence>
<dbReference type="InterPro" id="IPR005119">
    <property type="entry name" value="LysR_subst-bd"/>
</dbReference>
<dbReference type="Pfam" id="PF00126">
    <property type="entry name" value="HTH_1"/>
    <property type="match status" value="1"/>
</dbReference>
<dbReference type="RefSeq" id="WP_201685768.1">
    <property type="nucleotide sequence ID" value="NZ_JAEQNA010000009.1"/>
</dbReference>
<dbReference type="InterPro" id="IPR050389">
    <property type="entry name" value="LysR-type_TF"/>
</dbReference>
<evidence type="ECO:0000256" key="4">
    <source>
        <dbReference type="ARBA" id="ARBA00023163"/>
    </source>
</evidence>
<keyword evidence="7" id="KW-1185">Reference proteome</keyword>
<protein>
    <submittedName>
        <fullName evidence="6">LysR family transcriptional regulator</fullName>
    </submittedName>
</protein>
<dbReference type="GO" id="GO:0003677">
    <property type="term" value="F:DNA binding"/>
    <property type="evidence" value="ECO:0007669"/>
    <property type="project" value="UniProtKB-KW"/>
</dbReference>
<evidence type="ECO:0000256" key="2">
    <source>
        <dbReference type="ARBA" id="ARBA00023015"/>
    </source>
</evidence>
<dbReference type="Gene3D" id="1.10.10.10">
    <property type="entry name" value="Winged helix-like DNA-binding domain superfamily/Winged helix DNA-binding domain"/>
    <property type="match status" value="1"/>
</dbReference>
<dbReference type="PRINTS" id="PR00039">
    <property type="entry name" value="HTHLYSR"/>
</dbReference>
<dbReference type="InterPro" id="IPR036388">
    <property type="entry name" value="WH-like_DNA-bd_sf"/>
</dbReference>
<dbReference type="Gene3D" id="3.40.190.10">
    <property type="entry name" value="Periplasmic binding protein-like II"/>
    <property type="match status" value="2"/>
</dbReference>
<name>A0A937D841_9BURK</name>
<dbReference type="GO" id="GO:0003700">
    <property type="term" value="F:DNA-binding transcription factor activity"/>
    <property type="evidence" value="ECO:0007669"/>
    <property type="project" value="InterPro"/>
</dbReference>
<dbReference type="SUPFAM" id="SSF53850">
    <property type="entry name" value="Periplasmic binding protein-like II"/>
    <property type="match status" value="1"/>
</dbReference>
<dbReference type="AlphaFoldDB" id="A0A937D841"/>
<evidence type="ECO:0000313" key="7">
    <source>
        <dbReference type="Proteomes" id="UP000613011"/>
    </source>
</evidence>
<dbReference type="SUPFAM" id="SSF46785">
    <property type="entry name" value="Winged helix' DNA-binding domain"/>
    <property type="match status" value="1"/>
</dbReference>
<proteinExistence type="inferred from homology"/>
<keyword evidence="3" id="KW-0238">DNA-binding</keyword>
<dbReference type="EMBL" id="JAEQNA010000009">
    <property type="protein sequence ID" value="MBL0422648.1"/>
    <property type="molecule type" value="Genomic_DNA"/>
</dbReference>
<dbReference type="PANTHER" id="PTHR30118:SF15">
    <property type="entry name" value="TRANSCRIPTIONAL REGULATORY PROTEIN"/>
    <property type="match status" value="1"/>
</dbReference>
<dbReference type="PANTHER" id="PTHR30118">
    <property type="entry name" value="HTH-TYPE TRANSCRIPTIONAL REGULATOR LEUO-RELATED"/>
    <property type="match status" value="1"/>
</dbReference>
<comment type="caution">
    <text evidence="6">The sequence shown here is derived from an EMBL/GenBank/DDBJ whole genome shotgun (WGS) entry which is preliminary data.</text>
</comment>
<accession>A0A937D841</accession>
<dbReference type="InterPro" id="IPR036390">
    <property type="entry name" value="WH_DNA-bd_sf"/>
</dbReference>
<evidence type="ECO:0000313" key="6">
    <source>
        <dbReference type="EMBL" id="MBL0422648.1"/>
    </source>
</evidence>
<comment type="similarity">
    <text evidence="1">Belongs to the LysR transcriptional regulatory family.</text>
</comment>
<keyword evidence="2" id="KW-0805">Transcription regulation</keyword>
<dbReference type="Proteomes" id="UP000613011">
    <property type="component" value="Unassembled WGS sequence"/>
</dbReference>
<feature type="domain" description="HTH lysR-type" evidence="5">
    <location>
        <begin position="6"/>
        <end position="63"/>
    </location>
</feature>
<dbReference type="Pfam" id="PF03466">
    <property type="entry name" value="LysR_substrate"/>
    <property type="match status" value="1"/>
</dbReference>
<sequence>MELKDVDLNLLVVFNELLTERRVSAVAAKLGLSQPAVSNILNRLRKLLGDELFLRTSRGMEPTPYALQLSEPIAYALTTIHGALNERTMFDAASSERRFTLGLSDIGEVSFLSRLLERLDALAPHVSVSTLRSRREDLAQAMEAGAVDLAIGTLSQLPAGFFQRRLFLQRYVCMFRQGHALDKGSITQEEYCAAQHLVVLPPGSAHAQVSDFIERRGIKRNVRLTVPNYTPVGYILGSGNSNLVATVPESYAIRCVEPFGLRYVAHPFHVPHTSVNLFWHAKFHRESGNKWLRQVVVDLFSNPEAAGGNEAC</sequence>
<dbReference type="InterPro" id="IPR000847">
    <property type="entry name" value="LysR_HTH_N"/>
</dbReference>
<organism evidence="6 7">
    <name type="scientific">Ramlibacter aurantiacus</name>
    <dbReference type="NCBI Taxonomy" id="2801330"/>
    <lineage>
        <taxon>Bacteria</taxon>
        <taxon>Pseudomonadati</taxon>
        <taxon>Pseudomonadota</taxon>
        <taxon>Betaproteobacteria</taxon>
        <taxon>Burkholderiales</taxon>
        <taxon>Comamonadaceae</taxon>
        <taxon>Ramlibacter</taxon>
    </lineage>
</organism>
<reference evidence="6" key="1">
    <citation type="submission" date="2021-01" db="EMBL/GenBank/DDBJ databases">
        <title>Ramlibacter sp. strain AW1 16S ribosomal RNA gene Genome sequencing and assembly.</title>
        <authorList>
            <person name="Kang M."/>
        </authorList>
    </citation>
    <scope>NUCLEOTIDE SEQUENCE</scope>
    <source>
        <strain evidence="6">AW1</strain>
    </source>
</reference>
<dbReference type="PROSITE" id="PS50931">
    <property type="entry name" value="HTH_LYSR"/>
    <property type="match status" value="1"/>
</dbReference>
<evidence type="ECO:0000256" key="1">
    <source>
        <dbReference type="ARBA" id="ARBA00009437"/>
    </source>
</evidence>
<evidence type="ECO:0000256" key="3">
    <source>
        <dbReference type="ARBA" id="ARBA00023125"/>
    </source>
</evidence>
<dbReference type="CDD" id="cd08459">
    <property type="entry name" value="PBP2_DntR_NahR_LinR_like"/>
    <property type="match status" value="1"/>
</dbReference>
<gene>
    <name evidence="6" type="ORF">JI739_20105</name>
</gene>
<keyword evidence="4" id="KW-0804">Transcription</keyword>